<dbReference type="InterPro" id="IPR034751">
    <property type="entry name" value="Yippee"/>
</dbReference>
<dbReference type="GO" id="GO:0046872">
    <property type="term" value="F:metal ion binding"/>
    <property type="evidence" value="ECO:0007669"/>
    <property type="project" value="UniProtKB-KW"/>
</dbReference>
<dbReference type="STRING" id="4999.A0A1Y1UI51"/>
<keyword evidence="3" id="KW-0862">Zinc</keyword>
<organism evidence="6 7">
    <name type="scientific">Kockovaella imperatae</name>
    <dbReference type="NCBI Taxonomy" id="4999"/>
    <lineage>
        <taxon>Eukaryota</taxon>
        <taxon>Fungi</taxon>
        <taxon>Dikarya</taxon>
        <taxon>Basidiomycota</taxon>
        <taxon>Agaricomycotina</taxon>
        <taxon>Tremellomycetes</taxon>
        <taxon>Tremellales</taxon>
        <taxon>Cuniculitremaceae</taxon>
        <taxon>Kockovaella</taxon>
    </lineage>
</organism>
<evidence type="ECO:0000256" key="4">
    <source>
        <dbReference type="RuleBase" id="RU110713"/>
    </source>
</evidence>
<dbReference type="GeneID" id="33555159"/>
<dbReference type="RefSeq" id="XP_021871646.1">
    <property type="nucleotide sequence ID" value="XM_022013351.1"/>
</dbReference>
<dbReference type="PROSITE" id="PS51792">
    <property type="entry name" value="YIPPEE"/>
    <property type="match status" value="1"/>
</dbReference>
<dbReference type="OrthoDB" id="6407410at2759"/>
<proteinExistence type="inferred from homology"/>
<dbReference type="InParanoid" id="A0A1Y1UI51"/>
<evidence type="ECO:0000259" key="5">
    <source>
        <dbReference type="PROSITE" id="PS51792"/>
    </source>
</evidence>
<dbReference type="Pfam" id="PF03226">
    <property type="entry name" value="Yippee-Mis18"/>
    <property type="match status" value="1"/>
</dbReference>
<reference evidence="6 7" key="1">
    <citation type="submission" date="2017-03" db="EMBL/GenBank/DDBJ databases">
        <title>Widespread Adenine N6-methylation of Active Genes in Fungi.</title>
        <authorList>
            <consortium name="DOE Joint Genome Institute"/>
            <person name="Mondo S.J."/>
            <person name="Dannebaum R.O."/>
            <person name="Kuo R.C."/>
            <person name="Louie K.B."/>
            <person name="Bewick A.J."/>
            <person name="Labutti K."/>
            <person name="Haridas S."/>
            <person name="Kuo A."/>
            <person name="Salamov A."/>
            <person name="Ahrendt S.R."/>
            <person name="Lau R."/>
            <person name="Bowen B.P."/>
            <person name="Lipzen A."/>
            <person name="Sullivan W."/>
            <person name="Andreopoulos W.B."/>
            <person name="Clum A."/>
            <person name="Lindquist E."/>
            <person name="Daum C."/>
            <person name="Northen T.R."/>
            <person name="Ramamoorthy G."/>
            <person name="Schmitz R.J."/>
            <person name="Gryganskyi A."/>
            <person name="Culley D."/>
            <person name="Magnuson J."/>
            <person name="James T.Y."/>
            <person name="O'Malley M.A."/>
            <person name="Stajich J.E."/>
            <person name="Spatafora J.W."/>
            <person name="Visel A."/>
            <person name="Grigoriev I.V."/>
        </authorList>
    </citation>
    <scope>NUCLEOTIDE SEQUENCE [LARGE SCALE GENOMIC DNA]</scope>
    <source>
        <strain evidence="6 7">NRRL Y-17943</strain>
    </source>
</reference>
<sequence>MGRTFRVYLAGEYVYCCRVCGNHLAVSESVISTQFRGQHGKAMLIRHTVNVYTGEPGDREMSTGKHTVRDLFCKVCHTTLGWKYDFAHDPDQKYKEGRYILEREMITEVPEGKRETGRPKIEEISVRELMARV</sequence>
<dbReference type="InterPro" id="IPR004910">
    <property type="entry name" value="Yippee/Mis18/Cereblon"/>
</dbReference>
<keyword evidence="7" id="KW-1185">Reference proteome</keyword>
<dbReference type="Proteomes" id="UP000193218">
    <property type="component" value="Unassembled WGS sequence"/>
</dbReference>
<dbReference type="PANTHER" id="PTHR13848">
    <property type="entry name" value="PROTEIN YIPPEE-LIKE CG15309-RELATED"/>
    <property type="match status" value="1"/>
</dbReference>
<dbReference type="InterPro" id="IPR039058">
    <property type="entry name" value="Yippee_fam"/>
</dbReference>
<accession>A0A1Y1UI51</accession>
<gene>
    <name evidence="6" type="ORF">BD324DRAFT_578977</name>
</gene>
<dbReference type="EMBL" id="NBSH01000005">
    <property type="protein sequence ID" value="ORX37659.1"/>
    <property type="molecule type" value="Genomic_DNA"/>
</dbReference>
<dbReference type="AlphaFoldDB" id="A0A1Y1UI51"/>
<dbReference type="FunCoup" id="A0A1Y1UI51">
    <property type="interactions" value="311"/>
</dbReference>
<keyword evidence="6" id="KW-0238">DNA-binding</keyword>
<comment type="similarity">
    <text evidence="1 4">Belongs to the yippee family.</text>
</comment>
<evidence type="ECO:0000313" key="6">
    <source>
        <dbReference type="EMBL" id="ORX37659.1"/>
    </source>
</evidence>
<evidence type="ECO:0000313" key="7">
    <source>
        <dbReference type="Proteomes" id="UP000193218"/>
    </source>
</evidence>
<keyword evidence="2" id="KW-0479">Metal-binding</keyword>
<protein>
    <recommendedName>
        <fullName evidence="4">Protein yippee-like</fullName>
    </recommendedName>
</protein>
<evidence type="ECO:0000256" key="2">
    <source>
        <dbReference type="ARBA" id="ARBA00022723"/>
    </source>
</evidence>
<dbReference type="GO" id="GO:0003677">
    <property type="term" value="F:DNA binding"/>
    <property type="evidence" value="ECO:0007669"/>
    <property type="project" value="UniProtKB-KW"/>
</dbReference>
<feature type="domain" description="Yippee" evidence="5">
    <location>
        <begin position="13"/>
        <end position="110"/>
    </location>
</feature>
<evidence type="ECO:0000256" key="3">
    <source>
        <dbReference type="ARBA" id="ARBA00022833"/>
    </source>
</evidence>
<name>A0A1Y1UI51_9TREE</name>
<comment type="caution">
    <text evidence="6">The sequence shown here is derived from an EMBL/GenBank/DDBJ whole genome shotgun (WGS) entry which is preliminary data.</text>
</comment>
<evidence type="ECO:0000256" key="1">
    <source>
        <dbReference type="ARBA" id="ARBA00005613"/>
    </source>
</evidence>